<evidence type="ECO:0000256" key="9">
    <source>
        <dbReference type="SAM" id="MobiDB-lite"/>
    </source>
</evidence>
<keyword evidence="5 8" id="KW-0175">Coiled coil</keyword>
<keyword evidence="4 10" id="KW-0732">Signal</keyword>
<feature type="compositionally biased region" description="Pro residues" evidence="9">
    <location>
        <begin position="51"/>
        <end position="60"/>
    </location>
</feature>
<keyword evidence="7" id="KW-0325">Glycoprotein</keyword>
<feature type="coiled-coil region" evidence="8">
    <location>
        <begin position="171"/>
        <end position="223"/>
    </location>
</feature>
<name>A0A5E4CJX4_MARMO</name>
<organism evidence="12 13">
    <name type="scientific">Marmota monax</name>
    <name type="common">Woodchuck</name>
    <dbReference type="NCBI Taxonomy" id="9995"/>
    <lineage>
        <taxon>Eukaryota</taxon>
        <taxon>Metazoa</taxon>
        <taxon>Chordata</taxon>
        <taxon>Craniata</taxon>
        <taxon>Vertebrata</taxon>
        <taxon>Euteleostomi</taxon>
        <taxon>Mammalia</taxon>
        <taxon>Eutheria</taxon>
        <taxon>Euarchontoglires</taxon>
        <taxon>Glires</taxon>
        <taxon>Rodentia</taxon>
        <taxon>Sciuromorpha</taxon>
        <taxon>Sciuridae</taxon>
        <taxon>Xerinae</taxon>
        <taxon>Marmotini</taxon>
        <taxon>Marmota</taxon>
    </lineage>
</organism>
<comment type="subcellular location">
    <subcellularLocation>
        <location evidence="1">Secreted</location>
    </subcellularLocation>
</comment>
<sequence length="504" mass="56162">MLSRPAMLLGGLLLGVATMIAAQRRGPEAAAQHQVHLVQSGPCSYTFVLPDPQPCPPGDPRSPDSLQRDVSPAAPSASLGAWRAQRVQQLEKALENSTLRLQKLERYIQMNLRSKLAWAQQHMVQNQTAAMLELGSNLLNETVARTSNVEAKVLNETSRVEVQMMETSLSTDELQKQLLQQSNELHRLQGRSSALETRLQALETQQQEDLASLREEKEQLRRLLGSHGGALAVLERSLRLASSNSSRLQMQQRQLLELVQRLVHVMAQGPGGSAAGERTAPMRAPEQVFQDCAEIHRSGATADGVYTIRVTNVSEPKKVFCGMESNGGGWTIIQRRVDGSEDFQRSWKEYKEGFGNPAGEYWLGNEAVHQLTSRATYSLRVELQDWEGQEAYAQYERFQLGSEAQLYRISLSGYNGSVGRQTGLFLQSANFSTRDADNDNCVCKCAQLMSGGWWFDACGLSNLNGAYYQNGQHLRRMDGVRWQYFRGPGYSLRATRMMIRPVGG</sequence>
<feature type="region of interest" description="Disordered" evidence="9">
    <location>
        <begin position="49"/>
        <end position="78"/>
    </location>
</feature>
<keyword evidence="3" id="KW-0037">Angiogenesis</keyword>
<evidence type="ECO:0000313" key="12">
    <source>
        <dbReference type="EMBL" id="VTJ82177.1"/>
    </source>
</evidence>
<proteinExistence type="predicted"/>
<protein>
    <recommendedName>
        <fullName evidence="11">Fibrinogen C-terminal domain-containing protein</fullName>
    </recommendedName>
</protein>
<dbReference type="InterPro" id="IPR036056">
    <property type="entry name" value="Fibrinogen-like_C"/>
</dbReference>
<evidence type="ECO:0000256" key="6">
    <source>
        <dbReference type="ARBA" id="ARBA00023157"/>
    </source>
</evidence>
<dbReference type="AlphaFoldDB" id="A0A5E4CJX4"/>
<dbReference type="EMBL" id="CABDUW010001505">
    <property type="protein sequence ID" value="VTJ82177.1"/>
    <property type="molecule type" value="Genomic_DNA"/>
</dbReference>
<dbReference type="PROSITE" id="PS00514">
    <property type="entry name" value="FIBRINOGEN_C_1"/>
    <property type="match status" value="1"/>
</dbReference>
<evidence type="ECO:0000256" key="7">
    <source>
        <dbReference type="ARBA" id="ARBA00023180"/>
    </source>
</evidence>
<feature type="chain" id="PRO_5022688801" description="Fibrinogen C-terminal domain-containing protein" evidence="10">
    <location>
        <begin position="23"/>
        <end position="504"/>
    </location>
</feature>
<dbReference type="CDD" id="cd00087">
    <property type="entry name" value="FReD"/>
    <property type="match status" value="1"/>
</dbReference>
<dbReference type="InterPro" id="IPR037579">
    <property type="entry name" value="FIB_ANG-like"/>
</dbReference>
<dbReference type="InterPro" id="IPR020837">
    <property type="entry name" value="Fibrinogen_CS"/>
</dbReference>
<evidence type="ECO:0000256" key="5">
    <source>
        <dbReference type="ARBA" id="ARBA00023054"/>
    </source>
</evidence>
<dbReference type="InterPro" id="IPR014716">
    <property type="entry name" value="Fibrinogen_a/b/g_C_1"/>
</dbReference>
<keyword evidence="6" id="KW-1015">Disulfide bond</keyword>
<gene>
    <name evidence="12" type="ORF">MONAX_5E022084</name>
</gene>
<dbReference type="PROSITE" id="PS51406">
    <property type="entry name" value="FIBRINOGEN_C_2"/>
    <property type="match status" value="1"/>
</dbReference>
<evidence type="ECO:0000256" key="8">
    <source>
        <dbReference type="SAM" id="Coils"/>
    </source>
</evidence>
<keyword evidence="13" id="KW-1185">Reference proteome</keyword>
<dbReference type="PANTHER" id="PTHR47221:SF6">
    <property type="entry name" value="FIBRINOGEN ALPHA CHAIN"/>
    <property type="match status" value="1"/>
</dbReference>
<evidence type="ECO:0000259" key="11">
    <source>
        <dbReference type="PROSITE" id="PS51406"/>
    </source>
</evidence>
<dbReference type="SUPFAM" id="SSF56496">
    <property type="entry name" value="Fibrinogen C-terminal domain-like"/>
    <property type="match status" value="1"/>
</dbReference>
<dbReference type="Pfam" id="PF00147">
    <property type="entry name" value="Fibrinogen_C"/>
    <property type="match status" value="1"/>
</dbReference>
<evidence type="ECO:0000256" key="4">
    <source>
        <dbReference type="ARBA" id="ARBA00022729"/>
    </source>
</evidence>
<feature type="domain" description="Fibrinogen C-terminal" evidence="11">
    <location>
        <begin position="283"/>
        <end position="503"/>
    </location>
</feature>
<dbReference type="GO" id="GO:0001525">
    <property type="term" value="P:angiogenesis"/>
    <property type="evidence" value="ECO:0007669"/>
    <property type="project" value="UniProtKB-KW"/>
</dbReference>
<reference evidence="12" key="1">
    <citation type="submission" date="2019-04" db="EMBL/GenBank/DDBJ databases">
        <authorList>
            <person name="Alioto T."/>
            <person name="Alioto T."/>
        </authorList>
    </citation>
    <scope>NUCLEOTIDE SEQUENCE [LARGE SCALE GENOMIC DNA]</scope>
</reference>
<feature type="signal peptide" evidence="10">
    <location>
        <begin position="1"/>
        <end position="22"/>
    </location>
</feature>
<dbReference type="GO" id="GO:0007596">
    <property type="term" value="P:blood coagulation"/>
    <property type="evidence" value="ECO:0007669"/>
    <property type="project" value="InterPro"/>
</dbReference>
<evidence type="ECO:0000256" key="2">
    <source>
        <dbReference type="ARBA" id="ARBA00022525"/>
    </source>
</evidence>
<dbReference type="FunFam" id="3.90.215.10:FF:000001">
    <property type="entry name" value="Tenascin isoform 1"/>
    <property type="match status" value="1"/>
</dbReference>
<dbReference type="SMART" id="SM00186">
    <property type="entry name" value="FBG"/>
    <property type="match status" value="1"/>
</dbReference>
<accession>A0A5E4CJX4</accession>
<dbReference type="NCBIfam" id="NF040941">
    <property type="entry name" value="GGGWT_bact"/>
    <property type="match status" value="1"/>
</dbReference>
<dbReference type="Gene3D" id="3.90.215.10">
    <property type="entry name" value="Gamma Fibrinogen, chain A, domain 1"/>
    <property type="match status" value="1"/>
</dbReference>
<evidence type="ECO:0000256" key="3">
    <source>
        <dbReference type="ARBA" id="ARBA00022657"/>
    </source>
</evidence>
<dbReference type="Gene3D" id="4.10.530.10">
    <property type="entry name" value="Gamma-fibrinogen Carboxyl Terminal Fragment, domain 2"/>
    <property type="match status" value="1"/>
</dbReference>
<dbReference type="GO" id="GO:0005576">
    <property type="term" value="C:extracellular region"/>
    <property type="evidence" value="ECO:0007669"/>
    <property type="project" value="UniProtKB-SubCell"/>
</dbReference>
<dbReference type="Proteomes" id="UP000335636">
    <property type="component" value="Unassembled WGS sequence"/>
</dbReference>
<dbReference type="PANTHER" id="PTHR47221">
    <property type="entry name" value="FIBRINOGEN ALPHA CHAIN"/>
    <property type="match status" value="1"/>
</dbReference>
<evidence type="ECO:0000313" key="13">
    <source>
        <dbReference type="Proteomes" id="UP000335636"/>
    </source>
</evidence>
<evidence type="ECO:0000256" key="1">
    <source>
        <dbReference type="ARBA" id="ARBA00004613"/>
    </source>
</evidence>
<evidence type="ECO:0000256" key="10">
    <source>
        <dbReference type="SAM" id="SignalP"/>
    </source>
</evidence>
<dbReference type="InterPro" id="IPR057439">
    <property type="entry name" value="ANG-1/2/4"/>
</dbReference>
<dbReference type="Pfam" id="PF25443">
    <property type="entry name" value="ANG-1"/>
    <property type="match status" value="1"/>
</dbReference>
<dbReference type="InterPro" id="IPR002181">
    <property type="entry name" value="Fibrinogen_a/b/g_C_dom"/>
</dbReference>
<comment type="caution">
    <text evidence="12">The sequence shown here is derived from an EMBL/GenBank/DDBJ whole genome shotgun (WGS) entry which is preliminary data.</text>
</comment>
<keyword evidence="2" id="KW-0964">Secreted</keyword>